<dbReference type="Pfam" id="PF03466">
    <property type="entry name" value="LysR_substrate"/>
    <property type="match status" value="1"/>
</dbReference>
<protein>
    <submittedName>
        <fullName evidence="6">LysR family transcriptional regulator</fullName>
    </submittedName>
</protein>
<name>A0ABU3ZZT6_9SPHN</name>
<dbReference type="InterPro" id="IPR036388">
    <property type="entry name" value="WH-like_DNA-bd_sf"/>
</dbReference>
<feature type="domain" description="HTH lysR-type" evidence="5">
    <location>
        <begin position="1"/>
        <end position="59"/>
    </location>
</feature>
<dbReference type="PROSITE" id="PS50931">
    <property type="entry name" value="HTH_LYSR"/>
    <property type="match status" value="1"/>
</dbReference>
<sequence>MIERYLIHYFLAVMDHGNFSRAAQQCRVSQPTLSVGIAKLEGLVGHVLFHRTNRRVELTSAGAAFATHARRIEAEFARAAQAMAGDAPTKLVRIGLLSTLPGRWVEAATRAACAVEGERIEIVEGRMRDLTPRLERGRIDVVIGVLDESADAADSLFSEGYALAMAADHPLAGHAALEPEAVAGAEMIVRRNCEALAQVSRFFTRRGVRPFFAARTADDERAVGYVKAGLGITVMPRCFAQPGMAMPALAGFNQRRRVGLIADPAARKRIEYSASLQRFAEAIRAKAAEMSAAEPA</sequence>
<evidence type="ECO:0000256" key="1">
    <source>
        <dbReference type="ARBA" id="ARBA00009437"/>
    </source>
</evidence>
<keyword evidence="4" id="KW-0804">Transcription</keyword>
<dbReference type="SUPFAM" id="SSF46785">
    <property type="entry name" value="Winged helix' DNA-binding domain"/>
    <property type="match status" value="1"/>
</dbReference>
<evidence type="ECO:0000313" key="6">
    <source>
        <dbReference type="EMBL" id="MDV5824995.1"/>
    </source>
</evidence>
<dbReference type="PANTHER" id="PTHR30346">
    <property type="entry name" value="TRANSCRIPTIONAL DUAL REGULATOR HCAR-RELATED"/>
    <property type="match status" value="1"/>
</dbReference>
<keyword evidence="3" id="KW-0238">DNA-binding</keyword>
<dbReference type="Gene3D" id="3.40.190.10">
    <property type="entry name" value="Periplasmic binding protein-like II"/>
    <property type="match status" value="2"/>
</dbReference>
<dbReference type="InterPro" id="IPR005119">
    <property type="entry name" value="LysR_subst-bd"/>
</dbReference>
<dbReference type="InterPro" id="IPR036390">
    <property type="entry name" value="WH_DNA-bd_sf"/>
</dbReference>
<comment type="caution">
    <text evidence="6">The sequence shown here is derived from an EMBL/GenBank/DDBJ whole genome shotgun (WGS) entry which is preliminary data.</text>
</comment>
<dbReference type="Pfam" id="PF00126">
    <property type="entry name" value="HTH_1"/>
    <property type="match status" value="1"/>
</dbReference>
<accession>A0ABU3ZZT6</accession>
<dbReference type="InterPro" id="IPR000847">
    <property type="entry name" value="LysR_HTH_N"/>
</dbReference>
<evidence type="ECO:0000256" key="2">
    <source>
        <dbReference type="ARBA" id="ARBA00023015"/>
    </source>
</evidence>
<evidence type="ECO:0000313" key="7">
    <source>
        <dbReference type="Proteomes" id="UP001185984"/>
    </source>
</evidence>
<evidence type="ECO:0000259" key="5">
    <source>
        <dbReference type="PROSITE" id="PS50931"/>
    </source>
</evidence>
<proteinExistence type="inferred from homology"/>
<dbReference type="RefSeq" id="WP_317517638.1">
    <property type="nucleotide sequence ID" value="NZ_JAPTHD010000007.1"/>
</dbReference>
<dbReference type="EMBL" id="JAPTHD010000007">
    <property type="protein sequence ID" value="MDV5824995.1"/>
    <property type="molecule type" value="Genomic_DNA"/>
</dbReference>
<dbReference type="CDD" id="cd05466">
    <property type="entry name" value="PBP2_LTTR_substrate"/>
    <property type="match status" value="1"/>
</dbReference>
<keyword evidence="7" id="KW-1185">Reference proteome</keyword>
<dbReference type="Proteomes" id="UP001185984">
    <property type="component" value="Unassembled WGS sequence"/>
</dbReference>
<dbReference type="Gene3D" id="1.10.10.10">
    <property type="entry name" value="Winged helix-like DNA-binding domain superfamily/Winged helix DNA-binding domain"/>
    <property type="match status" value="1"/>
</dbReference>
<dbReference type="PANTHER" id="PTHR30346:SF28">
    <property type="entry name" value="HTH-TYPE TRANSCRIPTIONAL REGULATOR CYNR"/>
    <property type="match status" value="1"/>
</dbReference>
<organism evidence="6 7">
    <name type="scientific">Sphingobium naphthae</name>
    <dbReference type="NCBI Taxonomy" id="1886786"/>
    <lineage>
        <taxon>Bacteria</taxon>
        <taxon>Pseudomonadati</taxon>
        <taxon>Pseudomonadota</taxon>
        <taxon>Alphaproteobacteria</taxon>
        <taxon>Sphingomonadales</taxon>
        <taxon>Sphingomonadaceae</taxon>
        <taxon>Sphingobium</taxon>
    </lineage>
</organism>
<evidence type="ECO:0000256" key="4">
    <source>
        <dbReference type="ARBA" id="ARBA00023163"/>
    </source>
</evidence>
<reference evidence="7" key="1">
    <citation type="journal article" date="2022" name="J Environ Chem Eng">
        <title>Biodegradation of petroleum oil using a constructed nonpathogenic and heavy metal-tolerant bacterial consortium isolated from marine sponges.</title>
        <authorList>
            <person name="Dechsakulwatana C."/>
            <person name="Rungsihiranrut A."/>
            <person name="Muangchinda C."/>
            <person name="Ningthoujam R."/>
            <person name="Klankeo P."/>
            <person name="Pinyakong O."/>
        </authorList>
    </citation>
    <scope>NUCLEOTIDE SEQUENCE [LARGE SCALE GENOMIC DNA]</scope>
    <source>
        <strain evidence="7">MO2-4</strain>
    </source>
</reference>
<comment type="similarity">
    <text evidence="1">Belongs to the LysR transcriptional regulatory family.</text>
</comment>
<keyword evidence="2" id="KW-0805">Transcription regulation</keyword>
<gene>
    <name evidence="6" type="ORF">O0R41_15420</name>
</gene>
<dbReference type="SUPFAM" id="SSF53850">
    <property type="entry name" value="Periplasmic binding protein-like II"/>
    <property type="match status" value="1"/>
</dbReference>
<evidence type="ECO:0000256" key="3">
    <source>
        <dbReference type="ARBA" id="ARBA00023125"/>
    </source>
</evidence>
<dbReference type="PRINTS" id="PR00039">
    <property type="entry name" value="HTHLYSR"/>
</dbReference>